<evidence type="ECO:0000256" key="3">
    <source>
        <dbReference type="ARBA" id="ARBA00022741"/>
    </source>
</evidence>
<dbReference type="InterPro" id="IPR042101">
    <property type="entry name" value="SRP54_N_sf"/>
</dbReference>
<dbReference type="InterPro" id="IPR004390">
    <property type="entry name" value="SR_rcpt_FtsY"/>
</dbReference>
<dbReference type="InterPro" id="IPR000897">
    <property type="entry name" value="SRP54_GTPase_dom"/>
</dbReference>
<protein>
    <recommendedName>
        <fullName evidence="9">Signal recognition particle receptor FtsY</fullName>
        <shortName evidence="9">SRP receptor</shortName>
        <ecNumber evidence="9">3.6.5.4</ecNumber>
    </recommendedName>
</protein>
<evidence type="ECO:0000256" key="6">
    <source>
        <dbReference type="ARBA" id="ARBA00023136"/>
    </source>
</evidence>
<dbReference type="SUPFAM" id="SSF52540">
    <property type="entry name" value="P-loop containing nucleoside triphosphate hydrolases"/>
    <property type="match status" value="1"/>
</dbReference>
<dbReference type="HAMAP" id="MF_00920">
    <property type="entry name" value="FtsY"/>
    <property type="match status" value="1"/>
</dbReference>
<comment type="subunit">
    <text evidence="9">Part of the signal recognition particle protein translocation system, which is composed of SRP and FtsY.</text>
</comment>
<evidence type="ECO:0000259" key="10">
    <source>
        <dbReference type="PROSITE" id="PS00300"/>
    </source>
</evidence>
<accession>A0A1M6DGL9</accession>
<dbReference type="GO" id="GO:0005525">
    <property type="term" value="F:GTP binding"/>
    <property type="evidence" value="ECO:0007669"/>
    <property type="project" value="UniProtKB-UniRule"/>
</dbReference>
<comment type="subcellular location">
    <subcellularLocation>
        <location evidence="9">Cell membrane</location>
        <topology evidence="9">Peripheral membrane protein</topology>
        <orientation evidence="9">Cytoplasmic side</orientation>
    </subcellularLocation>
    <subcellularLocation>
        <location evidence="9">Cytoplasm</location>
    </subcellularLocation>
</comment>
<dbReference type="GO" id="GO:0005886">
    <property type="term" value="C:plasma membrane"/>
    <property type="evidence" value="ECO:0007669"/>
    <property type="project" value="UniProtKB-SubCell"/>
</dbReference>
<dbReference type="FunFam" id="3.40.50.300:FF:000053">
    <property type="entry name" value="Signal recognition particle receptor FtsY"/>
    <property type="match status" value="1"/>
</dbReference>
<dbReference type="CDD" id="cd17874">
    <property type="entry name" value="FtsY"/>
    <property type="match status" value="1"/>
</dbReference>
<dbReference type="Pfam" id="PF02881">
    <property type="entry name" value="SRP54_N"/>
    <property type="match status" value="1"/>
</dbReference>
<proteinExistence type="inferred from homology"/>
<dbReference type="PROSITE" id="PS00300">
    <property type="entry name" value="SRP54"/>
    <property type="match status" value="1"/>
</dbReference>
<dbReference type="SMART" id="SM00382">
    <property type="entry name" value="AAA"/>
    <property type="match status" value="1"/>
</dbReference>
<dbReference type="NCBIfam" id="TIGR00064">
    <property type="entry name" value="ftsY"/>
    <property type="match status" value="1"/>
</dbReference>
<sequence>MAINIFKKFTDGLKKTKDEFASKIDSVFSMYTKIDDELLEDLEDILIGSDIGVESTMDIIEHLKNCVKTEKLKTPDEIRIRLKEYLKEIIHTDDETDDSNMKTPTVILIIGVNGVGKTTTIGKLANRYKTMGKSVLVAAGDTFRAAAVEQLQVWCDRAGVELIANKEGSDPAAVIFDSVQAAKSRKADVLICDTAGRLHNKKNLMNELNKIFRVVDKEYDTAFKQVYLVIDSTTGQNGIIQAKTFKEAADIDGIILTKLDGTAKGGIIVPVQKEIGVPVKYVGLGEKIDDLQPFDSNKFVDAIFE</sequence>
<organism evidence="11 12">
    <name type="scientific">Dethiosulfatibacter aminovorans DSM 17477</name>
    <dbReference type="NCBI Taxonomy" id="1121476"/>
    <lineage>
        <taxon>Bacteria</taxon>
        <taxon>Bacillati</taxon>
        <taxon>Bacillota</taxon>
        <taxon>Tissierellia</taxon>
        <taxon>Dethiosulfatibacter</taxon>
    </lineage>
</organism>
<dbReference type="SMART" id="SM00963">
    <property type="entry name" value="SRP54_N"/>
    <property type="match status" value="1"/>
</dbReference>
<dbReference type="PANTHER" id="PTHR43134">
    <property type="entry name" value="SIGNAL RECOGNITION PARTICLE RECEPTOR SUBUNIT ALPHA"/>
    <property type="match status" value="1"/>
</dbReference>
<keyword evidence="1 9" id="KW-1003">Cell membrane</keyword>
<dbReference type="Gene3D" id="3.40.50.300">
    <property type="entry name" value="P-loop containing nucleotide triphosphate hydrolases"/>
    <property type="match status" value="1"/>
</dbReference>
<dbReference type="AlphaFoldDB" id="A0A1M6DGL9"/>
<dbReference type="Gene3D" id="1.20.120.140">
    <property type="entry name" value="Signal recognition particle SRP54, nucleotide-binding domain"/>
    <property type="match status" value="1"/>
</dbReference>
<evidence type="ECO:0000313" key="12">
    <source>
        <dbReference type="Proteomes" id="UP000184052"/>
    </source>
</evidence>
<feature type="binding site" evidence="9">
    <location>
        <begin position="257"/>
        <end position="260"/>
    </location>
    <ligand>
        <name>GTP</name>
        <dbReference type="ChEBI" id="CHEBI:37565"/>
    </ligand>
</feature>
<dbReference type="SMART" id="SM00962">
    <property type="entry name" value="SRP54"/>
    <property type="match status" value="1"/>
</dbReference>
<dbReference type="STRING" id="1121476.SAMN02745751_00905"/>
<gene>
    <name evidence="9" type="primary">ftsY</name>
    <name evidence="11" type="ORF">SAMN02745751_00905</name>
</gene>
<name>A0A1M6DGL9_9FIRM</name>
<evidence type="ECO:0000256" key="2">
    <source>
        <dbReference type="ARBA" id="ARBA00022490"/>
    </source>
</evidence>
<dbReference type="Proteomes" id="UP000184052">
    <property type="component" value="Unassembled WGS sequence"/>
</dbReference>
<dbReference type="InterPro" id="IPR036225">
    <property type="entry name" value="SRP/SRP_N"/>
</dbReference>
<dbReference type="GO" id="GO:0005737">
    <property type="term" value="C:cytoplasm"/>
    <property type="evidence" value="ECO:0007669"/>
    <property type="project" value="UniProtKB-SubCell"/>
</dbReference>
<dbReference type="GO" id="GO:0003924">
    <property type="term" value="F:GTPase activity"/>
    <property type="evidence" value="ECO:0007669"/>
    <property type="project" value="UniProtKB-UniRule"/>
</dbReference>
<keyword evidence="6 9" id="KW-0472">Membrane</keyword>
<evidence type="ECO:0000256" key="4">
    <source>
        <dbReference type="ARBA" id="ARBA00022801"/>
    </source>
</evidence>
<dbReference type="OrthoDB" id="9804720at2"/>
<dbReference type="InterPro" id="IPR027417">
    <property type="entry name" value="P-loop_NTPase"/>
</dbReference>
<feature type="binding site" evidence="9">
    <location>
        <begin position="111"/>
        <end position="118"/>
    </location>
    <ligand>
        <name>GTP</name>
        <dbReference type="ChEBI" id="CHEBI:37565"/>
    </ligand>
</feature>
<keyword evidence="4 9" id="KW-0378">Hydrolase</keyword>
<dbReference type="EMBL" id="FQZL01000006">
    <property type="protein sequence ID" value="SHI72291.1"/>
    <property type="molecule type" value="Genomic_DNA"/>
</dbReference>
<comment type="catalytic activity">
    <reaction evidence="8 9">
        <text>GTP + H2O = GDP + phosphate + H(+)</text>
        <dbReference type="Rhea" id="RHEA:19669"/>
        <dbReference type="ChEBI" id="CHEBI:15377"/>
        <dbReference type="ChEBI" id="CHEBI:15378"/>
        <dbReference type="ChEBI" id="CHEBI:37565"/>
        <dbReference type="ChEBI" id="CHEBI:43474"/>
        <dbReference type="ChEBI" id="CHEBI:58189"/>
        <dbReference type="EC" id="3.6.5.4"/>
    </reaction>
</comment>
<dbReference type="InterPro" id="IPR013822">
    <property type="entry name" value="Signal_recog_particl_SRP54_hlx"/>
</dbReference>
<evidence type="ECO:0000256" key="7">
    <source>
        <dbReference type="ARBA" id="ARBA00023170"/>
    </source>
</evidence>
<dbReference type="FunFam" id="1.20.120.140:FF:000002">
    <property type="entry name" value="Signal recognition particle receptor FtsY"/>
    <property type="match status" value="1"/>
</dbReference>
<dbReference type="Pfam" id="PF00448">
    <property type="entry name" value="SRP54"/>
    <property type="match status" value="1"/>
</dbReference>
<keyword evidence="5 9" id="KW-0342">GTP-binding</keyword>
<comment type="similarity">
    <text evidence="9">Belongs to the GTP-binding SRP family. FtsY subfamily.</text>
</comment>
<evidence type="ECO:0000256" key="8">
    <source>
        <dbReference type="ARBA" id="ARBA00048027"/>
    </source>
</evidence>
<keyword evidence="12" id="KW-1185">Reference proteome</keyword>
<dbReference type="RefSeq" id="WP_073047810.1">
    <property type="nucleotide sequence ID" value="NZ_FQZL01000006.1"/>
</dbReference>
<keyword evidence="7 9" id="KW-0675">Receptor</keyword>
<dbReference type="InterPro" id="IPR003593">
    <property type="entry name" value="AAA+_ATPase"/>
</dbReference>
<reference evidence="11 12" key="1">
    <citation type="submission" date="2016-11" db="EMBL/GenBank/DDBJ databases">
        <authorList>
            <person name="Jaros S."/>
            <person name="Januszkiewicz K."/>
            <person name="Wedrychowicz H."/>
        </authorList>
    </citation>
    <scope>NUCLEOTIDE SEQUENCE [LARGE SCALE GENOMIC DNA]</scope>
    <source>
        <strain evidence="11 12">DSM 17477</strain>
    </source>
</reference>
<comment type="function">
    <text evidence="9">Involved in targeting and insertion of nascent membrane proteins into the cytoplasmic membrane. Acts as a receptor for the complex formed by the signal recognition particle (SRP) and the ribosome-nascent chain (RNC).</text>
</comment>
<keyword evidence="2 9" id="KW-0963">Cytoplasm</keyword>
<evidence type="ECO:0000256" key="1">
    <source>
        <dbReference type="ARBA" id="ARBA00022475"/>
    </source>
</evidence>
<evidence type="ECO:0000313" key="11">
    <source>
        <dbReference type="EMBL" id="SHI72291.1"/>
    </source>
</evidence>
<dbReference type="EC" id="3.6.5.4" evidence="9"/>
<dbReference type="GO" id="GO:0005047">
    <property type="term" value="F:signal recognition particle binding"/>
    <property type="evidence" value="ECO:0007669"/>
    <property type="project" value="TreeGrafter"/>
</dbReference>
<dbReference type="GO" id="GO:0006614">
    <property type="term" value="P:SRP-dependent cotranslational protein targeting to membrane"/>
    <property type="evidence" value="ECO:0007669"/>
    <property type="project" value="InterPro"/>
</dbReference>
<keyword evidence="3 9" id="KW-0547">Nucleotide-binding</keyword>
<dbReference type="PANTHER" id="PTHR43134:SF1">
    <property type="entry name" value="SIGNAL RECOGNITION PARTICLE RECEPTOR SUBUNIT ALPHA"/>
    <property type="match status" value="1"/>
</dbReference>
<evidence type="ECO:0000256" key="5">
    <source>
        <dbReference type="ARBA" id="ARBA00023134"/>
    </source>
</evidence>
<feature type="binding site" evidence="9">
    <location>
        <begin position="193"/>
        <end position="197"/>
    </location>
    <ligand>
        <name>GTP</name>
        <dbReference type="ChEBI" id="CHEBI:37565"/>
    </ligand>
</feature>
<dbReference type="SUPFAM" id="SSF47364">
    <property type="entry name" value="Domain of the SRP/SRP receptor G-proteins"/>
    <property type="match status" value="1"/>
</dbReference>
<evidence type="ECO:0000256" key="9">
    <source>
        <dbReference type="HAMAP-Rule" id="MF_00920"/>
    </source>
</evidence>
<feature type="domain" description="SRP54-type proteins GTP-binding" evidence="10">
    <location>
        <begin position="278"/>
        <end position="291"/>
    </location>
</feature>